<dbReference type="GO" id="GO:0003824">
    <property type="term" value="F:catalytic activity"/>
    <property type="evidence" value="ECO:0007669"/>
    <property type="project" value="InterPro"/>
</dbReference>
<name>A0A7I7XQM3_9MYCO</name>
<dbReference type="Gene3D" id="3.30.300.30">
    <property type="match status" value="2"/>
</dbReference>
<dbReference type="GO" id="GO:0044550">
    <property type="term" value="P:secondary metabolite biosynthetic process"/>
    <property type="evidence" value="ECO:0007669"/>
    <property type="project" value="UniProtKB-ARBA"/>
</dbReference>
<dbReference type="InterPro" id="IPR045851">
    <property type="entry name" value="AMP-bd_C_sf"/>
</dbReference>
<dbReference type="PROSITE" id="PS00455">
    <property type="entry name" value="AMP_BINDING"/>
    <property type="match status" value="1"/>
</dbReference>
<dbReference type="CDD" id="cd02440">
    <property type="entry name" value="AdoMet_MTases"/>
    <property type="match status" value="1"/>
</dbReference>
<dbReference type="GO" id="GO:0043041">
    <property type="term" value="P:amino acid activation for nonribosomal peptide biosynthetic process"/>
    <property type="evidence" value="ECO:0007669"/>
    <property type="project" value="TreeGrafter"/>
</dbReference>
<dbReference type="InterPro" id="IPR009081">
    <property type="entry name" value="PP-bd_ACP"/>
</dbReference>
<dbReference type="CDD" id="cd19540">
    <property type="entry name" value="LCL_NRPS-like"/>
    <property type="match status" value="1"/>
</dbReference>
<dbReference type="UniPathway" id="UPA00011"/>
<dbReference type="FunFam" id="3.30.300.30:FF:000010">
    <property type="entry name" value="Enterobactin synthetase component F"/>
    <property type="match status" value="1"/>
</dbReference>
<keyword evidence="3" id="KW-0596">Phosphopantetheine</keyword>
<evidence type="ECO:0000313" key="6">
    <source>
        <dbReference type="EMBL" id="BBZ31541.1"/>
    </source>
</evidence>
<sequence length="1333" mass="142903">MYRTGDLVSWGADGQLRYHGRADEQVKIRGYRIELGEIQAVLAQLEGVAQSVVIVREDRPGDKRLVGYITGTADPVEVRTMLSDRLPAYMVPAAIVRLEVLPLTVNGKLDKRALPAPEYSDTSDRYRAPSTPTEEILAGIYANILGLDKVGVDDSFFDLGGDSLSAMRLIAAINTTLDTGLAVRTLFDAPTIAALAPNIGNGSARARLVAKPRQTLIPLSYAQSRLWFLNRFEGGVATYNMPTAFRINGALDVEALAAALDDVIARHEALRTVFPDVDGVPSQHILPAEEGMWRRGGPAVRSCSEREIAAELFALSEHRFDLSVEVPIYAQIFDVGPAECILGIVLHHIAFDGWSLAPMVRDVSQAYAARCAVGAPDWAPLPVQYVDYTLWQQDWLGSEDDPDSVIAAQLAYWRQELAGLPEVVSLPTDRPRPPVPRYRGDEVEIRIDPQTWSALKVVAAEHNATASMVLQAVMAVVLHRAGVGDDLALGAPIAGRADVALDELVGFFVNTWVLRVGIGPQQSFSEVLDQVRHKALEAYANQDVPFEMLVERLNPARSASHHPLFQVAMVYQNNVRPQVVLDGAGVESVAVGTRTAKFDLDIQLREMAVENSSAPFALREMSSRGSGVPMCAGVVTYATDLFDRSTVERLVGWFGRVVSAVVADPSVRVGEVELLAAGERELVLQRWSGADVAAPVGLADELLAGAVAAAPDALALVDGDRSWTYRDLDEASNRLARRLIEEGVGPERAVAVAMDRCAELVLAWWAVLKAGGVYVPVDRGHPAERVATVLDAAGAVCVTCGVEVVGGAGDRPVMRIDELDLSGCSAERVTDGDRLAPLMVDGAAYVIFTSGSTGTPKGVAVSHAGVLGEAAAHRGVFGVGAGARILMVASPTFDASVFEWLWATASGATLVVAAPDSYAGEALTGLVEQQRVDAALLTPTVLATLDRDRLVGRLSTLVTGGEACPAELVAAWAPGRAMFNAYGPTEATIWVTWSALVAGEAVGIGVPIAGVTALVLDGRLNPVPVGVVGELYLAGPGVARGYVGRPDLTADRFVANPFGDSCARMYRTGDLVRWTSVGGLEYLGRADAQIKLRGQRLELGEIENVLLACPQVARAAVAVHRGEAADHLVGYVALDRSSTADHEAEAVDQWQQIYDELYDAELDDAAEFGSDFRGWNSSYTGEPIPLPQMQEWRSCAVQRIVELGPQRVLEIGVGSGLVLAQVAPGCAEYWGTDFSAPTIHKLRAAVAGQPWGDRVRLQTQPAHVTDGLARVLRHHHPQLGGAVLPERRLSDRGDRQSCRSVGSWWGAVRRGCAQSQSAVGISDRYRTGSRRQC</sequence>
<reference evidence="6" key="2">
    <citation type="submission" date="2020-02" db="EMBL/GenBank/DDBJ databases">
        <authorList>
            <person name="Matsumoto Y."/>
            <person name="Motooka D."/>
            <person name="Nakamura S."/>
        </authorList>
    </citation>
    <scope>NUCLEOTIDE SEQUENCE</scope>
    <source>
        <strain evidence="6">JCM 13671</strain>
    </source>
</reference>
<dbReference type="InterPro" id="IPR029063">
    <property type="entry name" value="SAM-dependent_MTases_sf"/>
</dbReference>
<dbReference type="SUPFAM" id="SSF52777">
    <property type="entry name" value="CoA-dependent acyltransferases"/>
    <property type="match status" value="2"/>
</dbReference>
<dbReference type="InterPro" id="IPR023213">
    <property type="entry name" value="CAT-like_dom_sf"/>
</dbReference>
<dbReference type="FunFam" id="3.40.50.980:FF:000001">
    <property type="entry name" value="Non-ribosomal peptide synthetase"/>
    <property type="match status" value="1"/>
</dbReference>
<accession>A0A7I7XQM3</accession>
<gene>
    <name evidence="6" type="ORF">MCNF_01460</name>
</gene>
<dbReference type="NCBIfam" id="TIGR01733">
    <property type="entry name" value="AA-adenyl-dom"/>
    <property type="match status" value="1"/>
</dbReference>
<dbReference type="InterPro" id="IPR006162">
    <property type="entry name" value="Ppantetheine_attach_site"/>
</dbReference>
<dbReference type="Gene3D" id="3.30.559.30">
    <property type="entry name" value="Nonribosomal peptide synthetase, condensation domain"/>
    <property type="match status" value="1"/>
</dbReference>
<feature type="domain" description="Carrier" evidence="5">
    <location>
        <begin position="128"/>
        <end position="203"/>
    </location>
</feature>
<dbReference type="Pfam" id="PF00668">
    <property type="entry name" value="Condensation"/>
    <property type="match status" value="1"/>
</dbReference>
<dbReference type="Gene3D" id="2.30.38.10">
    <property type="entry name" value="Luciferase, Domain 3"/>
    <property type="match status" value="1"/>
</dbReference>
<comment type="similarity">
    <text evidence="2">Belongs to the ATP-dependent AMP-binding enzyme family.</text>
</comment>
<dbReference type="Pfam" id="PF13193">
    <property type="entry name" value="AMP-binding_C"/>
    <property type="match status" value="1"/>
</dbReference>
<dbReference type="InterPro" id="IPR001242">
    <property type="entry name" value="Condensation_dom"/>
</dbReference>
<dbReference type="InterPro" id="IPR042099">
    <property type="entry name" value="ANL_N_sf"/>
</dbReference>
<evidence type="ECO:0000259" key="5">
    <source>
        <dbReference type="PROSITE" id="PS50075"/>
    </source>
</evidence>
<dbReference type="Gene3D" id="3.30.559.10">
    <property type="entry name" value="Chloramphenicol acetyltransferase-like domain"/>
    <property type="match status" value="1"/>
</dbReference>
<keyword evidence="4" id="KW-0597">Phosphoprotein</keyword>
<reference evidence="6" key="1">
    <citation type="journal article" date="2019" name="Emerg. Microbes Infect.">
        <title>Comprehensive subspecies identification of 175 nontuberculous mycobacteria species based on 7547 genomic profiles.</title>
        <authorList>
            <person name="Matsumoto Y."/>
            <person name="Kinjo T."/>
            <person name="Motooka D."/>
            <person name="Nabeya D."/>
            <person name="Jung N."/>
            <person name="Uechi K."/>
            <person name="Horii T."/>
            <person name="Iida T."/>
            <person name="Fujita J."/>
            <person name="Nakamura S."/>
        </authorList>
    </citation>
    <scope>NUCLEOTIDE SEQUENCE [LARGE SCALE GENOMIC DNA]</scope>
    <source>
        <strain evidence="6">JCM 13671</strain>
    </source>
</reference>
<protein>
    <recommendedName>
        <fullName evidence="5">Carrier domain-containing protein</fullName>
    </recommendedName>
</protein>
<dbReference type="Gene3D" id="3.40.50.980">
    <property type="match status" value="2"/>
</dbReference>
<dbReference type="PROSITE" id="PS00012">
    <property type="entry name" value="PHOSPHOPANTETHEINE"/>
    <property type="match status" value="1"/>
</dbReference>
<dbReference type="InterPro" id="IPR010071">
    <property type="entry name" value="AA_adenyl_dom"/>
</dbReference>
<dbReference type="Gene3D" id="3.40.50.12780">
    <property type="entry name" value="N-terminal domain of ligase-like"/>
    <property type="match status" value="1"/>
</dbReference>
<dbReference type="SUPFAM" id="SSF47336">
    <property type="entry name" value="ACP-like"/>
    <property type="match status" value="1"/>
</dbReference>
<dbReference type="GO" id="GO:0005737">
    <property type="term" value="C:cytoplasm"/>
    <property type="evidence" value="ECO:0007669"/>
    <property type="project" value="TreeGrafter"/>
</dbReference>
<comment type="cofactor">
    <cofactor evidence="1">
        <name>pantetheine 4'-phosphate</name>
        <dbReference type="ChEBI" id="CHEBI:47942"/>
    </cofactor>
</comment>
<dbReference type="Pfam" id="PF00501">
    <property type="entry name" value="AMP-binding"/>
    <property type="match status" value="1"/>
</dbReference>
<dbReference type="InterPro" id="IPR020806">
    <property type="entry name" value="PKS_PP-bd"/>
</dbReference>
<keyword evidence="7" id="KW-1185">Reference proteome</keyword>
<dbReference type="PANTHER" id="PTHR45527:SF1">
    <property type="entry name" value="FATTY ACID SYNTHASE"/>
    <property type="match status" value="1"/>
</dbReference>
<dbReference type="PROSITE" id="PS50075">
    <property type="entry name" value="CARRIER"/>
    <property type="match status" value="1"/>
</dbReference>
<evidence type="ECO:0000256" key="3">
    <source>
        <dbReference type="ARBA" id="ARBA00022450"/>
    </source>
</evidence>
<dbReference type="Gene3D" id="3.40.50.150">
    <property type="entry name" value="Vaccinia Virus protein VP39"/>
    <property type="match status" value="1"/>
</dbReference>
<dbReference type="SMART" id="SM00823">
    <property type="entry name" value="PKS_PP"/>
    <property type="match status" value="1"/>
</dbReference>
<dbReference type="Gene3D" id="1.10.1200.10">
    <property type="entry name" value="ACP-like"/>
    <property type="match status" value="1"/>
</dbReference>
<dbReference type="FunFam" id="3.40.50.12780:FF:000012">
    <property type="entry name" value="Non-ribosomal peptide synthetase"/>
    <property type="match status" value="1"/>
</dbReference>
<dbReference type="EMBL" id="AP022612">
    <property type="protein sequence ID" value="BBZ31541.1"/>
    <property type="molecule type" value="Genomic_DNA"/>
</dbReference>
<dbReference type="Pfam" id="PF00550">
    <property type="entry name" value="PP-binding"/>
    <property type="match status" value="1"/>
</dbReference>
<dbReference type="SUPFAM" id="SSF53335">
    <property type="entry name" value="S-adenosyl-L-methionine-dependent methyltransferases"/>
    <property type="match status" value="1"/>
</dbReference>
<proteinExistence type="inferred from homology"/>
<dbReference type="GO" id="GO:0031177">
    <property type="term" value="F:phosphopantetheine binding"/>
    <property type="evidence" value="ECO:0007669"/>
    <property type="project" value="InterPro"/>
</dbReference>
<dbReference type="InterPro" id="IPR000873">
    <property type="entry name" value="AMP-dep_synth/lig_dom"/>
</dbReference>
<dbReference type="SMART" id="SM01294">
    <property type="entry name" value="PKS_PP_betabranch"/>
    <property type="match status" value="1"/>
</dbReference>
<dbReference type="FunFam" id="2.30.38.10:FF:000001">
    <property type="entry name" value="Non-ribosomal peptide synthetase PvdI"/>
    <property type="match status" value="1"/>
</dbReference>
<dbReference type="InterPro" id="IPR020845">
    <property type="entry name" value="AMP-binding_CS"/>
</dbReference>
<dbReference type="PANTHER" id="PTHR45527">
    <property type="entry name" value="NONRIBOSOMAL PEPTIDE SYNTHETASE"/>
    <property type="match status" value="1"/>
</dbReference>
<organism evidence="6 7">
    <name type="scientific">Mycolicibacterium confluentis</name>
    <dbReference type="NCBI Taxonomy" id="28047"/>
    <lineage>
        <taxon>Bacteria</taxon>
        <taxon>Bacillati</taxon>
        <taxon>Actinomycetota</taxon>
        <taxon>Actinomycetes</taxon>
        <taxon>Mycobacteriales</taxon>
        <taxon>Mycobacteriaceae</taxon>
        <taxon>Mycolicibacterium</taxon>
    </lineage>
</organism>
<evidence type="ECO:0000313" key="7">
    <source>
        <dbReference type="Proteomes" id="UP000466931"/>
    </source>
</evidence>
<dbReference type="InterPro" id="IPR036736">
    <property type="entry name" value="ACP-like_sf"/>
</dbReference>
<dbReference type="FunFam" id="1.10.1200.10:FF:000005">
    <property type="entry name" value="Nonribosomal peptide synthetase 1"/>
    <property type="match status" value="1"/>
</dbReference>
<dbReference type="GO" id="GO:0008610">
    <property type="term" value="P:lipid biosynthetic process"/>
    <property type="evidence" value="ECO:0007669"/>
    <property type="project" value="UniProtKB-ARBA"/>
</dbReference>
<dbReference type="InterPro" id="IPR025110">
    <property type="entry name" value="AMP-bd_C"/>
</dbReference>
<evidence type="ECO:0000256" key="1">
    <source>
        <dbReference type="ARBA" id="ARBA00001957"/>
    </source>
</evidence>
<dbReference type="Proteomes" id="UP000466931">
    <property type="component" value="Chromosome"/>
</dbReference>
<evidence type="ECO:0000256" key="2">
    <source>
        <dbReference type="ARBA" id="ARBA00006432"/>
    </source>
</evidence>
<evidence type="ECO:0000256" key="4">
    <source>
        <dbReference type="ARBA" id="ARBA00022553"/>
    </source>
</evidence>
<dbReference type="SUPFAM" id="SSF56801">
    <property type="entry name" value="Acetyl-CoA synthetase-like"/>
    <property type="match status" value="2"/>
</dbReference>